<sequence>MVPQRCYVGMHTEVGQGKTYNTTTSRSSKAKDKKPQSGVTGEREEECRTSRPEHLALPRTFQRTGIWRKKITNRTQKVSAANTSFLFPMS</sequence>
<feature type="compositionally biased region" description="Basic and acidic residues" evidence="1">
    <location>
        <begin position="29"/>
        <end position="50"/>
    </location>
</feature>
<evidence type="ECO:0000313" key="2">
    <source>
        <dbReference type="EMBL" id="GFR91714.1"/>
    </source>
</evidence>
<dbReference type="EMBL" id="BMAT01001742">
    <property type="protein sequence ID" value="GFR91714.1"/>
    <property type="molecule type" value="Genomic_DNA"/>
</dbReference>
<dbReference type="AlphaFoldDB" id="A0AAV4H1Y9"/>
<comment type="caution">
    <text evidence="2">The sequence shown here is derived from an EMBL/GenBank/DDBJ whole genome shotgun (WGS) entry which is preliminary data.</text>
</comment>
<feature type="compositionally biased region" description="Polar residues" evidence="1">
    <location>
        <begin position="18"/>
        <end position="27"/>
    </location>
</feature>
<evidence type="ECO:0000313" key="3">
    <source>
        <dbReference type="Proteomes" id="UP000762676"/>
    </source>
</evidence>
<protein>
    <submittedName>
        <fullName evidence="2">Uncharacterized protein</fullName>
    </submittedName>
</protein>
<reference evidence="2 3" key="1">
    <citation type="journal article" date="2021" name="Elife">
        <title>Chloroplast acquisition without the gene transfer in kleptoplastic sea slugs, Plakobranchus ocellatus.</title>
        <authorList>
            <person name="Maeda T."/>
            <person name="Takahashi S."/>
            <person name="Yoshida T."/>
            <person name="Shimamura S."/>
            <person name="Takaki Y."/>
            <person name="Nagai Y."/>
            <person name="Toyoda A."/>
            <person name="Suzuki Y."/>
            <person name="Arimoto A."/>
            <person name="Ishii H."/>
            <person name="Satoh N."/>
            <person name="Nishiyama T."/>
            <person name="Hasebe M."/>
            <person name="Maruyama T."/>
            <person name="Minagawa J."/>
            <person name="Obokata J."/>
            <person name="Shigenobu S."/>
        </authorList>
    </citation>
    <scope>NUCLEOTIDE SEQUENCE [LARGE SCALE GENOMIC DNA]</scope>
</reference>
<keyword evidence="3" id="KW-1185">Reference proteome</keyword>
<proteinExistence type="predicted"/>
<name>A0AAV4H1Y9_9GAST</name>
<accession>A0AAV4H1Y9</accession>
<gene>
    <name evidence="2" type="ORF">ElyMa_000850700</name>
</gene>
<dbReference type="Proteomes" id="UP000762676">
    <property type="component" value="Unassembled WGS sequence"/>
</dbReference>
<organism evidence="2 3">
    <name type="scientific">Elysia marginata</name>
    <dbReference type="NCBI Taxonomy" id="1093978"/>
    <lineage>
        <taxon>Eukaryota</taxon>
        <taxon>Metazoa</taxon>
        <taxon>Spiralia</taxon>
        <taxon>Lophotrochozoa</taxon>
        <taxon>Mollusca</taxon>
        <taxon>Gastropoda</taxon>
        <taxon>Heterobranchia</taxon>
        <taxon>Euthyneura</taxon>
        <taxon>Panpulmonata</taxon>
        <taxon>Sacoglossa</taxon>
        <taxon>Placobranchoidea</taxon>
        <taxon>Plakobranchidae</taxon>
        <taxon>Elysia</taxon>
    </lineage>
</organism>
<evidence type="ECO:0000256" key="1">
    <source>
        <dbReference type="SAM" id="MobiDB-lite"/>
    </source>
</evidence>
<feature type="region of interest" description="Disordered" evidence="1">
    <location>
        <begin position="13"/>
        <end position="50"/>
    </location>
</feature>